<keyword evidence="2" id="KW-1185">Reference proteome</keyword>
<evidence type="ECO:0000313" key="2">
    <source>
        <dbReference type="Proteomes" id="UP001500839"/>
    </source>
</evidence>
<dbReference type="RefSeq" id="WP_200172570.1">
    <property type="nucleotide sequence ID" value="NZ_BAABKQ010000001.1"/>
</dbReference>
<name>A0ABP9CUJ0_9ACTN</name>
<accession>A0ABP9CUJ0</accession>
<sequence>MADRSGVRAWWRRRFGGARGAPAPDPADPGLAVVASSGDEAESCSAILERAASTAPVWDSVAPAVSRHLLLVPEDTAERIVAIGAQTGYQEYPGDVPACAGPPGWGDDRKPVQLVRVERLDSLHLAQERARMAGLAQRFGGTVLGWDALQ</sequence>
<proteinExistence type="predicted"/>
<organism evidence="1 2">
    <name type="scientific">Tomitella cavernea</name>
    <dbReference type="NCBI Taxonomy" id="1387982"/>
    <lineage>
        <taxon>Bacteria</taxon>
        <taxon>Bacillati</taxon>
        <taxon>Actinomycetota</taxon>
        <taxon>Actinomycetes</taxon>
        <taxon>Mycobacteriales</taxon>
        <taxon>Tomitella</taxon>
    </lineage>
</organism>
<comment type="caution">
    <text evidence="1">The sequence shown here is derived from an EMBL/GenBank/DDBJ whole genome shotgun (WGS) entry which is preliminary data.</text>
</comment>
<reference evidence="2" key="1">
    <citation type="journal article" date="2019" name="Int. J. Syst. Evol. Microbiol.">
        <title>The Global Catalogue of Microorganisms (GCM) 10K type strain sequencing project: providing services to taxonomists for standard genome sequencing and annotation.</title>
        <authorList>
            <consortium name="The Broad Institute Genomics Platform"/>
            <consortium name="The Broad Institute Genome Sequencing Center for Infectious Disease"/>
            <person name="Wu L."/>
            <person name="Ma J."/>
        </authorList>
    </citation>
    <scope>NUCLEOTIDE SEQUENCE [LARGE SCALE GENOMIC DNA]</scope>
    <source>
        <strain evidence="2">JCM 18542</strain>
    </source>
</reference>
<dbReference type="Proteomes" id="UP001500839">
    <property type="component" value="Unassembled WGS sequence"/>
</dbReference>
<gene>
    <name evidence="1" type="ORF">GCM10023353_26140</name>
</gene>
<protein>
    <submittedName>
        <fullName evidence="1">Uncharacterized protein</fullName>
    </submittedName>
</protein>
<dbReference type="EMBL" id="BAABKQ010000001">
    <property type="protein sequence ID" value="GAA4817987.1"/>
    <property type="molecule type" value="Genomic_DNA"/>
</dbReference>
<evidence type="ECO:0000313" key="1">
    <source>
        <dbReference type="EMBL" id="GAA4817987.1"/>
    </source>
</evidence>